<keyword evidence="1" id="KW-0732">Signal</keyword>
<protein>
    <recommendedName>
        <fullName evidence="4">Secreted protein</fullName>
    </recommendedName>
</protein>
<evidence type="ECO:0000313" key="3">
    <source>
        <dbReference type="Proteomes" id="UP001153365"/>
    </source>
</evidence>
<accession>A0AAV0AYM6</accession>
<sequence length="77" mass="8920">MFLFFSNYSPANQLFTFIIILFLPLLLSQEGKKEIVSELSWLNESESVRGLDSELVEVPGKFKTLIRIIRESYCVCE</sequence>
<dbReference type="AlphaFoldDB" id="A0AAV0AYM6"/>
<feature type="chain" id="PRO_5043561090" description="Secreted protein" evidence="1">
    <location>
        <begin position="29"/>
        <end position="77"/>
    </location>
</feature>
<organism evidence="2 3">
    <name type="scientific">Phakopsora pachyrhizi</name>
    <name type="common">Asian soybean rust disease fungus</name>
    <dbReference type="NCBI Taxonomy" id="170000"/>
    <lineage>
        <taxon>Eukaryota</taxon>
        <taxon>Fungi</taxon>
        <taxon>Dikarya</taxon>
        <taxon>Basidiomycota</taxon>
        <taxon>Pucciniomycotina</taxon>
        <taxon>Pucciniomycetes</taxon>
        <taxon>Pucciniales</taxon>
        <taxon>Phakopsoraceae</taxon>
        <taxon>Phakopsora</taxon>
    </lineage>
</organism>
<dbReference type="Proteomes" id="UP001153365">
    <property type="component" value="Unassembled WGS sequence"/>
</dbReference>
<evidence type="ECO:0000256" key="1">
    <source>
        <dbReference type="SAM" id="SignalP"/>
    </source>
</evidence>
<dbReference type="EMBL" id="CALTRL010001945">
    <property type="protein sequence ID" value="CAH7674209.1"/>
    <property type="molecule type" value="Genomic_DNA"/>
</dbReference>
<reference evidence="2" key="1">
    <citation type="submission" date="2022-06" db="EMBL/GenBank/DDBJ databases">
        <authorList>
            <consortium name="SYNGENTA / RWTH Aachen University"/>
        </authorList>
    </citation>
    <scope>NUCLEOTIDE SEQUENCE</scope>
</reference>
<evidence type="ECO:0000313" key="2">
    <source>
        <dbReference type="EMBL" id="CAH7674209.1"/>
    </source>
</evidence>
<proteinExistence type="predicted"/>
<comment type="caution">
    <text evidence="2">The sequence shown here is derived from an EMBL/GenBank/DDBJ whole genome shotgun (WGS) entry which is preliminary data.</text>
</comment>
<keyword evidence="3" id="KW-1185">Reference proteome</keyword>
<gene>
    <name evidence="2" type="ORF">PPACK8108_LOCUS9121</name>
</gene>
<name>A0AAV0AYM6_PHAPC</name>
<evidence type="ECO:0008006" key="4">
    <source>
        <dbReference type="Google" id="ProtNLM"/>
    </source>
</evidence>
<feature type="signal peptide" evidence="1">
    <location>
        <begin position="1"/>
        <end position="28"/>
    </location>
</feature>